<proteinExistence type="predicted"/>
<feature type="chain" id="PRO_5047412809" description="Chromosome partition protein Smc" evidence="3">
    <location>
        <begin position="31"/>
        <end position="406"/>
    </location>
</feature>
<feature type="signal peptide" evidence="3">
    <location>
        <begin position="1"/>
        <end position="30"/>
    </location>
</feature>
<dbReference type="PROSITE" id="PS51257">
    <property type="entry name" value="PROKAR_LIPOPROTEIN"/>
    <property type="match status" value="1"/>
</dbReference>
<comment type="caution">
    <text evidence="4">The sequence shown here is derived from an EMBL/GenBank/DDBJ whole genome shotgun (WGS) entry which is preliminary data.</text>
</comment>
<protein>
    <recommendedName>
        <fullName evidence="6">Chromosome partition protein Smc</fullName>
    </recommendedName>
</protein>
<feature type="compositionally biased region" description="Basic and acidic residues" evidence="2">
    <location>
        <begin position="371"/>
        <end position="381"/>
    </location>
</feature>
<evidence type="ECO:0008006" key="6">
    <source>
        <dbReference type="Google" id="ProtNLM"/>
    </source>
</evidence>
<organism evidence="4 5">
    <name type="scientific">Cupriavidus basilensis</name>
    <dbReference type="NCBI Taxonomy" id="68895"/>
    <lineage>
        <taxon>Bacteria</taxon>
        <taxon>Pseudomonadati</taxon>
        <taxon>Pseudomonadota</taxon>
        <taxon>Betaproteobacteria</taxon>
        <taxon>Burkholderiales</taxon>
        <taxon>Burkholderiaceae</taxon>
        <taxon>Cupriavidus</taxon>
    </lineage>
</organism>
<evidence type="ECO:0000313" key="4">
    <source>
        <dbReference type="EMBL" id="MDF3832723.1"/>
    </source>
</evidence>
<feature type="coiled-coil region" evidence="1">
    <location>
        <begin position="161"/>
        <end position="220"/>
    </location>
</feature>
<feature type="region of interest" description="Disordered" evidence="2">
    <location>
        <begin position="274"/>
        <end position="299"/>
    </location>
</feature>
<keyword evidence="3" id="KW-0732">Signal</keyword>
<feature type="compositionally biased region" description="Basic and acidic residues" evidence="2">
    <location>
        <begin position="281"/>
        <end position="299"/>
    </location>
</feature>
<accession>A0ABT6AJY1</accession>
<keyword evidence="5" id="KW-1185">Reference proteome</keyword>
<dbReference type="EMBL" id="JARJLM010000128">
    <property type="protein sequence ID" value="MDF3832723.1"/>
    <property type="molecule type" value="Genomic_DNA"/>
</dbReference>
<dbReference type="Proteomes" id="UP001216674">
    <property type="component" value="Unassembled WGS sequence"/>
</dbReference>
<dbReference type="RefSeq" id="WP_276264269.1">
    <property type="nucleotide sequence ID" value="NZ_JARJLM010000128.1"/>
</dbReference>
<keyword evidence="1" id="KW-0175">Coiled coil</keyword>
<evidence type="ECO:0000313" key="5">
    <source>
        <dbReference type="Proteomes" id="UP001216674"/>
    </source>
</evidence>
<name>A0ABT6AJY1_9BURK</name>
<feature type="region of interest" description="Disordered" evidence="2">
    <location>
        <begin position="345"/>
        <end position="386"/>
    </location>
</feature>
<reference evidence="4 5" key="1">
    <citation type="submission" date="2023-03" db="EMBL/GenBank/DDBJ databases">
        <title>Draft assemblies of triclosan tolerant bacteria isolated from returned activated sludge.</title>
        <authorList>
            <person name="Van Hamelsveld S."/>
        </authorList>
    </citation>
    <scope>NUCLEOTIDE SEQUENCE [LARGE SCALE GENOMIC DNA]</scope>
    <source>
        <strain evidence="4 5">GW210010_S58</strain>
    </source>
</reference>
<evidence type="ECO:0000256" key="3">
    <source>
        <dbReference type="SAM" id="SignalP"/>
    </source>
</evidence>
<feature type="compositionally biased region" description="Polar residues" evidence="2">
    <location>
        <begin position="359"/>
        <end position="370"/>
    </location>
</feature>
<gene>
    <name evidence="4" type="ORF">P3W85_07150</name>
</gene>
<evidence type="ECO:0000256" key="2">
    <source>
        <dbReference type="SAM" id="MobiDB-lite"/>
    </source>
</evidence>
<evidence type="ECO:0000256" key="1">
    <source>
        <dbReference type="SAM" id="Coils"/>
    </source>
</evidence>
<sequence>MQHPPVRRRIQSLPLKWMACVLIVCQSAMLAGCGDYGPDMKAELAGKLSNQWQVRGLQIKAWEIVRREPRQWHYRFTATVLPTEDLYKKIGTLNNTAVLVPAAQKGEVESLSGTADARFDGESWRSQFDFDRAAAFFDGAPKTAHGANIVIVGNPGFHAFLASAETELQKREEKLGNDEALFSQRTGEWDASNNAFKESVQQIQNDLESEQKQLQQEQLNIRSSVGREVQAASLGLQAEMRERLDGHRKDLDARNATLTQAYRAKMQALQAQYRDMQSQRLSRDEYSERSRQLREQESAIQKQYREQLDLARDTYSSRVKATQQEFDARRARLQDDITSDVTANVERSGAALQEKRARQQGSLQTSQDQLMDQRNKLEKLSSDVQSQKAELAQQRQLLEQLKTQAN</sequence>